<protein>
    <submittedName>
        <fullName evidence="2">YdeI/OmpD-associated family protein</fullName>
    </submittedName>
</protein>
<proteinExistence type="predicted"/>
<dbReference type="RefSeq" id="WP_181885784.1">
    <property type="nucleotide sequence ID" value="NZ_CP059472.1"/>
</dbReference>
<dbReference type="KEGG" id="cbau:H1R16_02690"/>
<evidence type="ECO:0000313" key="2">
    <source>
        <dbReference type="EMBL" id="QMS98933.1"/>
    </source>
</evidence>
<accession>A0A7D7LUF0</accession>
<sequence>MEVKFFASSTQFRAWLAKNHDKEKELLVGFYKVRSGKPSMSWSESVDQALCFGWIDGIRKSVDTESYTIRFTPRRPDSIWSAVNVRKVAELSAAGLMEPAGLKAFSKKNDSRSGIYSHEKPAEEFPTEMETIFADNPVAWEFFCKQPPSYRKVIIHWIMTAKRETTRTDRLKKVIEASLKQERLQ</sequence>
<organism evidence="2 3">
    <name type="scientific">Marnyiella aurantia</name>
    <dbReference type="NCBI Taxonomy" id="2758037"/>
    <lineage>
        <taxon>Bacteria</taxon>
        <taxon>Pseudomonadati</taxon>
        <taxon>Bacteroidota</taxon>
        <taxon>Flavobacteriia</taxon>
        <taxon>Flavobacteriales</taxon>
        <taxon>Weeksellaceae</taxon>
        <taxon>Marnyiella</taxon>
    </lineage>
</organism>
<dbReference type="Proteomes" id="UP000539710">
    <property type="component" value="Unassembled WGS sequence"/>
</dbReference>
<evidence type="ECO:0000313" key="4">
    <source>
        <dbReference type="Proteomes" id="UP000539710"/>
    </source>
</evidence>
<reference evidence="3" key="2">
    <citation type="submission" date="2020-07" db="EMBL/GenBank/DDBJ databases">
        <title>Chryseobacterium sp.cx-624.</title>
        <authorList>
            <person name="Yang C."/>
        </authorList>
    </citation>
    <scope>NUCLEOTIDE SEQUENCE [LARGE SCALE GENOMIC DNA]</scope>
    <source>
        <strain evidence="3">cx-624</strain>
    </source>
</reference>
<dbReference type="Pfam" id="PF13376">
    <property type="entry name" value="OmdA"/>
    <property type="match status" value="1"/>
</dbReference>
<dbReference type="EMBL" id="JACEUX010000001">
    <property type="protein sequence ID" value="MBA5245659.1"/>
    <property type="molecule type" value="Genomic_DNA"/>
</dbReference>
<name>A0A7D7LUF0_9FLAO</name>
<gene>
    <name evidence="2" type="ORF">H1R16_02690</name>
    <name evidence="1" type="ORF">H2507_00585</name>
</gene>
<dbReference type="AlphaFoldDB" id="A0A7D7LUF0"/>
<keyword evidence="4" id="KW-1185">Reference proteome</keyword>
<evidence type="ECO:0000313" key="3">
    <source>
        <dbReference type="Proteomes" id="UP000515349"/>
    </source>
</evidence>
<dbReference type="EMBL" id="CP059472">
    <property type="protein sequence ID" value="QMS98933.1"/>
    <property type="molecule type" value="Genomic_DNA"/>
</dbReference>
<reference evidence="1" key="4">
    <citation type="submission" date="2020-07" db="EMBL/GenBank/DDBJ databases">
        <authorList>
            <person name="Yang C."/>
        </authorList>
    </citation>
    <scope>NUCLEOTIDE SEQUENCE</scope>
    <source>
        <strain evidence="1">Cx-624</strain>
    </source>
</reference>
<reference evidence="2" key="1">
    <citation type="submission" date="2020-07" db="EMBL/GenBank/DDBJ databases">
        <title>Chryseobacterium sp. CX-624.</title>
        <authorList>
            <person name="Yang C."/>
        </authorList>
    </citation>
    <scope>NUCLEOTIDE SEQUENCE</scope>
    <source>
        <strain evidence="2">CX-624</strain>
    </source>
</reference>
<evidence type="ECO:0000313" key="1">
    <source>
        <dbReference type="EMBL" id="MBA5245659.1"/>
    </source>
</evidence>
<reference evidence="4" key="3">
    <citation type="submission" date="2020-07" db="EMBL/GenBank/DDBJ databases">
        <title>Flavobacterium sp. xlx-214.</title>
        <authorList>
            <person name="Yang C."/>
        </authorList>
    </citation>
    <scope>NUCLEOTIDE SEQUENCE [LARGE SCALE GENOMIC DNA]</scope>
    <source>
        <strain evidence="4">CX-624</strain>
    </source>
</reference>
<dbReference type="Proteomes" id="UP000515349">
    <property type="component" value="Chromosome"/>
</dbReference>